<evidence type="ECO:0000256" key="5">
    <source>
        <dbReference type="RuleBase" id="RU361147"/>
    </source>
</evidence>
<dbReference type="GO" id="GO:0003987">
    <property type="term" value="F:acetate-CoA ligase activity"/>
    <property type="evidence" value="ECO:0007669"/>
    <property type="project" value="UniProtKB-UniRule"/>
</dbReference>
<evidence type="ECO:0000259" key="6">
    <source>
        <dbReference type="Pfam" id="PF00501"/>
    </source>
</evidence>
<dbReference type="InterPro" id="IPR020845">
    <property type="entry name" value="AMP-binding_CS"/>
</dbReference>
<name>A0A250XKC9_9CHLO</name>
<dbReference type="PROSITE" id="PS00455">
    <property type="entry name" value="AMP_BINDING"/>
    <property type="match status" value="1"/>
</dbReference>
<dbReference type="InterPro" id="IPR000873">
    <property type="entry name" value="AMP-dep_synth/lig_dom"/>
</dbReference>
<dbReference type="Gene3D" id="3.30.300.30">
    <property type="match status" value="1"/>
</dbReference>
<feature type="domain" description="Acetyl-coenzyme A synthetase N-terminal" evidence="8">
    <location>
        <begin position="29"/>
        <end position="89"/>
    </location>
</feature>
<dbReference type="GO" id="GO:0005524">
    <property type="term" value="F:ATP binding"/>
    <property type="evidence" value="ECO:0007669"/>
    <property type="project" value="UniProtKB-UniRule"/>
</dbReference>
<sequence length="663" mass="73595">MHRLQVLSKQLTSGALTERPSTISSSADYERLYKRSIEDPNGFWAEMAKDFVWSKTWDKDHFKSNFNVNNGPIFTHWFKGGKTNIAFNCLDRWVAAGRGSQPCFLWEGNEPHQQRTMTYSDVLAEVCRLSNWLLCQGVKMGDTVSLYLPMVCELPIAMLACARIGAVHSVIFAGFSADSLAQRIMDCKSRVVITSTGTMRGTKPVDLKGIVDKALDLCNKGGHKVDRALVVEDSSCPLQPGVGFQASRDVWWHQHIPQQAAQCEPTWVDSEQPLFLLYTSGSTGNPKGVVHTTGGYMVGAGVSTKYVFDMQPGDVYWSTADCGWITGHTYLTYGPLLNGAICVLFGSTPTYPDQARCWQVIEKYKVRQFYTAPTLLRSLLQHGDDWVTKYDRSSLRVLGSVGEPINEHAWHWFHEVVGEKRCPIVDTWWQTETGTHMITPLPGSWCKLKPGSASLPFFGVQPVLLSPEGKEVTGHGEGILAIKGAWPGMARTLHNDHGRYESTYFAPFSGYYFTGDGARRDEDGYIWITGRVDDVINVSGHRIGTAEVEGALAEHPLCAEAAVVGVDHPIKGQSIYAYVTLTDAQRQGKEMRQILVDHVRKTIGPFAVPDVIHWAPSLPKTRSGKIMRRVLRKIAMGQEKELGDVSTLADPSVVDLLISLRGK</sequence>
<dbReference type="STRING" id="1157962.A0A250XKC9"/>
<dbReference type="OrthoDB" id="1706066at2759"/>
<keyword evidence="10" id="KW-1185">Reference proteome</keyword>
<dbReference type="EMBL" id="BEGY01000097">
    <property type="protein sequence ID" value="GAX83382.1"/>
    <property type="molecule type" value="Genomic_DNA"/>
</dbReference>
<feature type="domain" description="AMP-binding enzyme C-terminal" evidence="7">
    <location>
        <begin position="547"/>
        <end position="625"/>
    </location>
</feature>
<dbReference type="CDD" id="cd05966">
    <property type="entry name" value="ACS"/>
    <property type="match status" value="1"/>
</dbReference>
<dbReference type="InterPro" id="IPR011904">
    <property type="entry name" value="Ac_CoA_lig"/>
</dbReference>
<dbReference type="Proteomes" id="UP000232323">
    <property type="component" value="Unassembled WGS sequence"/>
</dbReference>
<evidence type="ECO:0000313" key="9">
    <source>
        <dbReference type="EMBL" id="GAX83382.1"/>
    </source>
</evidence>
<organism evidence="9 10">
    <name type="scientific">Chlamydomonas eustigma</name>
    <dbReference type="NCBI Taxonomy" id="1157962"/>
    <lineage>
        <taxon>Eukaryota</taxon>
        <taxon>Viridiplantae</taxon>
        <taxon>Chlorophyta</taxon>
        <taxon>core chlorophytes</taxon>
        <taxon>Chlorophyceae</taxon>
        <taxon>CS clade</taxon>
        <taxon>Chlamydomonadales</taxon>
        <taxon>Chlamydomonadaceae</taxon>
        <taxon>Chlamydomonas</taxon>
    </lineage>
</organism>
<evidence type="ECO:0000256" key="2">
    <source>
        <dbReference type="ARBA" id="ARBA00022598"/>
    </source>
</evidence>
<dbReference type="NCBIfam" id="TIGR02188">
    <property type="entry name" value="Ac_CoA_lig_AcsA"/>
    <property type="match status" value="1"/>
</dbReference>
<evidence type="ECO:0000256" key="4">
    <source>
        <dbReference type="ARBA" id="ARBA00022840"/>
    </source>
</evidence>
<keyword evidence="2 5" id="KW-0436">Ligase</keyword>
<dbReference type="GO" id="GO:0019427">
    <property type="term" value="P:acetyl-CoA biosynthetic process from acetate"/>
    <property type="evidence" value="ECO:0007669"/>
    <property type="project" value="InterPro"/>
</dbReference>
<dbReference type="AlphaFoldDB" id="A0A250XKC9"/>
<dbReference type="Pfam" id="PF00501">
    <property type="entry name" value="AMP-binding"/>
    <property type="match status" value="1"/>
</dbReference>
<evidence type="ECO:0000313" key="10">
    <source>
        <dbReference type="Proteomes" id="UP000232323"/>
    </source>
</evidence>
<dbReference type="PANTHER" id="PTHR24095">
    <property type="entry name" value="ACETYL-COENZYME A SYNTHETASE"/>
    <property type="match status" value="1"/>
</dbReference>
<dbReference type="InterPro" id="IPR025110">
    <property type="entry name" value="AMP-bd_C"/>
</dbReference>
<dbReference type="Pfam" id="PF16177">
    <property type="entry name" value="ACAS_N"/>
    <property type="match status" value="1"/>
</dbReference>
<dbReference type="PANTHER" id="PTHR24095:SF14">
    <property type="entry name" value="ACETYL-COENZYME A SYNTHETASE 1"/>
    <property type="match status" value="1"/>
</dbReference>
<comment type="similarity">
    <text evidence="1 5">Belongs to the ATP-dependent AMP-binding enzyme family.</text>
</comment>
<protein>
    <recommendedName>
        <fullName evidence="5">Acetyl-coenzyme A synthetase</fullName>
        <ecNumber evidence="5">6.2.1.1</ecNumber>
    </recommendedName>
</protein>
<comment type="catalytic activity">
    <reaction evidence="5">
        <text>acetate + ATP + CoA = acetyl-CoA + AMP + diphosphate</text>
        <dbReference type="Rhea" id="RHEA:23176"/>
        <dbReference type="ChEBI" id="CHEBI:30089"/>
        <dbReference type="ChEBI" id="CHEBI:30616"/>
        <dbReference type="ChEBI" id="CHEBI:33019"/>
        <dbReference type="ChEBI" id="CHEBI:57287"/>
        <dbReference type="ChEBI" id="CHEBI:57288"/>
        <dbReference type="ChEBI" id="CHEBI:456215"/>
        <dbReference type="EC" id="6.2.1.1"/>
    </reaction>
</comment>
<dbReference type="NCBIfam" id="NF001208">
    <property type="entry name" value="PRK00174.1"/>
    <property type="match status" value="1"/>
</dbReference>
<keyword evidence="3 5" id="KW-0547">Nucleotide-binding</keyword>
<evidence type="ECO:0000256" key="1">
    <source>
        <dbReference type="ARBA" id="ARBA00006432"/>
    </source>
</evidence>
<evidence type="ECO:0000259" key="7">
    <source>
        <dbReference type="Pfam" id="PF13193"/>
    </source>
</evidence>
<proteinExistence type="inferred from homology"/>
<keyword evidence="4 5" id="KW-0067">ATP-binding</keyword>
<dbReference type="EC" id="6.2.1.1" evidence="5"/>
<dbReference type="InterPro" id="IPR045851">
    <property type="entry name" value="AMP-bd_C_sf"/>
</dbReference>
<dbReference type="FunFam" id="3.30.300.30:FF:000004">
    <property type="entry name" value="Acetyl-coenzyme A synthetase"/>
    <property type="match status" value="1"/>
</dbReference>
<evidence type="ECO:0000256" key="3">
    <source>
        <dbReference type="ARBA" id="ARBA00022741"/>
    </source>
</evidence>
<feature type="domain" description="AMP-dependent synthetase/ligase" evidence="6">
    <location>
        <begin position="94"/>
        <end position="486"/>
    </location>
</feature>
<dbReference type="Gene3D" id="3.40.50.12780">
    <property type="entry name" value="N-terminal domain of ligase-like"/>
    <property type="match status" value="1"/>
</dbReference>
<evidence type="ECO:0000259" key="8">
    <source>
        <dbReference type="Pfam" id="PF16177"/>
    </source>
</evidence>
<dbReference type="SUPFAM" id="SSF56801">
    <property type="entry name" value="Acetyl-CoA synthetase-like"/>
    <property type="match status" value="1"/>
</dbReference>
<dbReference type="FunFam" id="3.40.50.12780:FF:000001">
    <property type="entry name" value="Acetyl-coenzyme A synthetase"/>
    <property type="match status" value="1"/>
</dbReference>
<comment type="caution">
    <text evidence="9">The sequence shown here is derived from an EMBL/GenBank/DDBJ whole genome shotgun (WGS) entry which is preliminary data.</text>
</comment>
<dbReference type="Pfam" id="PF13193">
    <property type="entry name" value="AMP-binding_C"/>
    <property type="match status" value="1"/>
</dbReference>
<gene>
    <name evidence="9" type="ORF">CEUSTIGMA_g10807.t1</name>
</gene>
<reference evidence="9 10" key="1">
    <citation type="submission" date="2017-08" db="EMBL/GenBank/DDBJ databases">
        <title>Acidophilic green algal genome provides insights into adaptation to an acidic environment.</title>
        <authorList>
            <person name="Hirooka S."/>
            <person name="Hirose Y."/>
            <person name="Kanesaki Y."/>
            <person name="Higuchi S."/>
            <person name="Fujiwara T."/>
            <person name="Onuma R."/>
            <person name="Era A."/>
            <person name="Ohbayashi R."/>
            <person name="Uzuka A."/>
            <person name="Nozaki H."/>
            <person name="Yoshikawa H."/>
            <person name="Miyagishima S.Y."/>
        </authorList>
    </citation>
    <scope>NUCLEOTIDE SEQUENCE [LARGE SCALE GENOMIC DNA]</scope>
    <source>
        <strain evidence="9 10">NIES-2499</strain>
    </source>
</reference>
<dbReference type="InterPro" id="IPR032387">
    <property type="entry name" value="ACAS_N"/>
</dbReference>
<dbReference type="InterPro" id="IPR042099">
    <property type="entry name" value="ANL_N_sf"/>
</dbReference>
<accession>A0A250XKC9</accession>
<dbReference type="GO" id="GO:0016208">
    <property type="term" value="F:AMP binding"/>
    <property type="evidence" value="ECO:0007669"/>
    <property type="project" value="InterPro"/>
</dbReference>